<evidence type="ECO:0000256" key="1">
    <source>
        <dbReference type="ARBA" id="ARBA00004377"/>
    </source>
</evidence>
<keyword evidence="3" id="KW-0813">Transport</keyword>
<proteinExistence type="inferred from homology"/>
<comment type="similarity">
    <text evidence="2">Belongs to the GSP M family.</text>
</comment>
<dbReference type="InterPro" id="IPR007690">
    <property type="entry name" value="T2SS_GspM"/>
</dbReference>
<dbReference type="Gene3D" id="3.30.1360.100">
    <property type="entry name" value="General secretion pathway protein M, EpsM"/>
    <property type="match status" value="1"/>
</dbReference>
<evidence type="ECO:0000256" key="6">
    <source>
        <dbReference type="ARBA" id="ARBA00022692"/>
    </source>
</evidence>
<organism evidence="11 12">
    <name type="scientific">Microbulbifer hydrolyticus</name>
    <dbReference type="NCBI Taxonomy" id="48074"/>
    <lineage>
        <taxon>Bacteria</taxon>
        <taxon>Pseudomonadati</taxon>
        <taxon>Pseudomonadota</taxon>
        <taxon>Gammaproteobacteria</taxon>
        <taxon>Cellvibrionales</taxon>
        <taxon>Microbulbiferaceae</taxon>
        <taxon>Microbulbifer</taxon>
    </lineage>
</organism>
<dbReference type="GO" id="GO:0015628">
    <property type="term" value="P:protein secretion by the type II secretion system"/>
    <property type="evidence" value="ECO:0007669"/>
    <property type="project" value="InterPro"/>
</dbReference>
<dbReference type="InterPro" id="IPR023229">
    <property type="entry name" value="T2SS_M_periplasmic_sf"/>
</dbReference>
<evidence type="ECO:0000256" key="5">
    <source>
        <dbReference type="ARBA" id="ARBA00022519"/>
    </source>
</evidence>
<evidence type="ECO:0000256" key="7">
    <source>
        <dbReference type="ARBA" id="ARBA00022927"/>
    </source>
</evidence>
<feature type="transmembrane region" description="Helical" evidence="10">
    <location>
        <begin position="40"/>
        <end position="58"/>
    </location>
</feature>
<name>A0AA89P9Q7_9GAMM</name>
<sequence length="180" mass="20675">MSAVPLPGEIIRTRSFITMKQTIELWRQKWAALPANDQRALGMLILFLGAIFIIFGLFKPAQSFFDNARSEAEQSRELLAWIEKQRPQLERIQRNTGGQSQAQGTLLQRVTAAANNHKVTIKRFEPEGDGRIRLWIDEARYQDLQPWLNTLLQQRFIIRSVSVDALAEEGMVSARLTLER</sequence>
<keyword evidence="9 10" id="KW-0472">Membrane</keyword>
<keyword evidence="7" id="KW-0653">Protein transport</keyword>
<protein>
    <submittedName>
        <fullName evidence="11">General secretion pathway protein M</fullName>
    </submittedName>
</protein>
<evidence type="ECO:0000313" key="12">
    <source>
        <dbReference type="Proteomes" id="UP000563601"/>
    </source>
</evidence>
<gene>
    <name evidence="11" type="ORF">HNQ53_000636</name>
</gene>
<keyword evidence="5" id="KW-0997">Cell inner membrane</keyword>
<dbReference type="EMBL" id="JACHHR010000001">
    <property type="protein sequence ID" value="MBB5210448.1"/>
    <property type="molecule type" value="Genomic_DNA"/>
</dbReference>
<evidence type="ECO:0000256" key="9">
    <source>
        <dbReference type="ARBA" id="ARBA00023136"/>
    </source>
</evidence>
<evidence type="ECO:0000256" key="3">
    <source>
        <dbReference type="ARBA" id="ARBA00022448"/>
    </source>
</evidence>
<comment type="caution">
    <text evidence="11">The sequence shown here is derived from an EMBL/GenBank/DDBJ whole genome shotgun (WGS) entry which is preliminary data.</text>
</comment>
<dbReference type="AlphaFoldDB" id="A0AA89P9Q7"/>
<dbReference type="RefSeq" id="WP_237567897.1">
    <property type="nucleotide sequence ID" value="NZ_CP047491.1"/>
</dbReference>
<dbReference type="SUPFAM" id="SSF103054">
    <property type="entry name" value="General secretion pathway protein M, EpsM"/>
    <property type="match status" value="1"/>
</dbReference>
<evidence type="ECO:0000256" key="2">
    <source>
        <dbReference type="ARBA" id="ARBA00010637"/>
    </source>
</evidence>
<evidence type="ECO:0000256" key="4">
    <source>
        <dbReference type="ARBA" id="ARBA00022475"/>
    </source>
</evidence>
<dbReference type="GO" id="GO:0015627">
    <property type="term" value="C:type II protein secretion system complex"/>
    <property type="evidence" value="ECO:0007669"/>
    <property type="project" value="InterPro"/>
</dbReference>
<reference evidence="11 12" key="1">
    <citation type="submission" date="2020-08" db="EMBL/GenBank/DDBJ databases">
        <title>Genomic Encyclopedia of Type Strains, Phase IV (KMG-IV): sequencing the most valuable type-strain genomes for metagenomic binning, comparative biology and taxonomic classification.</title>
        <authorList>
            <person name="Goeker M."/>
        </authorList>
    </citation>
    <scope>NUCLEOTIDE SEQUENCE [LARGE SCALE GENOMIC DNA]</scope>
    <source>
        <strain evidence="11 12">DSM 11525</strain>
    </source>
</reference>
<keyword evidence="8 10" id="KW-1133">Transmembrane helix</keyword>
<comment type="subcellular location">
    <subcellularLocation>
        <location evidence="1">Cell inner membrane</location>
        <topology evidence="1">Single-pass membrane protein</topology>
    </subcellularLocation>
</comment>
<dbReference type="PIRSF" id="PIRSF006291">
    <property type="entry name" value="GspM"/>
    <property type="match status" value="1"/>
</dbReference>
<evidence type="ECO:0000313" key="11">
    <source>
        <dbReference type="EMBL" id="MBB5210448.1"/>
    </source>
</evidence>
<evidence type="ECO:0000256" key="8">
    <source>
        <dbReference type="ARBA" id="ARBA00022989"/>
    </source>
</evidence>
<keyword evidence="6 10" id="KW-0812">Transmembrane</keyword>
<dbReference type="GO" id="GO:0005886">
    <property type="term" value="C:plasma membrane"/>
    <property type="evidence" value="ECO:0007669"/>
    <property type="project" value="UniProtKB-SubCell"/>
</dbReference>
<evidence type="ECO:0000256" key="10">
    <source>
        <dbReference type="SAM" id="Phobius"/>
    </source>
</evidence>
<dbReference type="Proteomes" id="UP000563601">
    <property type="component" value="Unassembled WGS sequence"/>
</dbReference>
<dbReference type="Pfam" id="PF04612">
    <property type="entry name" value="T2SSM"/>
    <property type="match status" value="1"/>
</dbReference>
<accession>A0AA89P9Q7</accession>
<keyword evidence="4" id="KW-1003">Cell membrane</keyword>